<dbReference type="CDD" id="cd05829">
    <property type="entry name" value="Sortase_F"/>
    <property type="match status" value="1"/>
</dbReference>
<feature type="chain" id="PRO_5009254089" evidence="3">
    <location>
        <begin position="27"/>
        <end position="207"/>
    </location>
</feature>
<feature type="region of interest" description="Disordered" evidence="2">
    <location>
        <begin position="29"/>
        <end position="54"/>
    </location>
</feature>
<dbReference type="SUPFAM" id="SSF63817">
    <property type="entry name" value="Sortase"/>
    <property type="match status" value="1"/>
</dbReference>
<sequence length="207" mass="22006">MRRFVTCIFVVLLTSALLASCGGAPASVAAPGSAKHGATTQAAPSAKPVTTSRASANAARGQVADPAFLTIPAIDVDATVVGVGLLPDGEMETPAYDSNQAGWYVEGARPGEPGPAVIVAHVDSRTGRDVFYRLRELQPGDRITVTDLADARHTFTVERLERADRDALPYGRIWNRDKHPVLRLITCAGSYDRSNGGYQQNLIVYAS</sequence>
<dbReference type="Pfam" id="PF04203">
    <property type="entry name" value="Sortase"/>
    <property type="match status" value="1"/>
</dbReference>
<dbReference type="Proteomes" id="UP000198983">
    <property type="component" value="Chromosome I"/>
</dbReference>
<dbReference type="Gene3D" id="2.40.260.10">
    <property type="entry name" value="Sortase"/>
    <property type="match status" value="1"/>
</dbReference>
<proteinExistence type="predicted"/>
<reference evidence="4 5" key="1">
    <citation type="submission" date="2016-10" db="EMBL/GenBank/DDBJ databases">
        <authorList>
            <person name="de Groot N.N."/>
        </authorList>
    </citation>
    <scope>NUCLEOTIDE SEQUENCE [LARGE SCALE GENOMIC DNA]</scope>
    <source>
        <strain evidence="4 5">DSM 22024</strain>
    </source>
</reference>
<organism evidence="4 5">
    <name type="scientific">Actinopolymorpha singaporensis</name>
    <dbReference type="NCBI Taxonomy" id="117157"/>
    <lineage>
        <taxon>Bacteria</taxon>
        <taxon>Bacillati</taxon>
        <taxon>Actinomycetota</taxon>
        <taxon>Actinomycetes</taxon>
        <taxon>Propionibacteriales</taxon>
        <taxon>Actinopolymorphaceae</taxon>
        <taxon>Actinopolymorpha</taxon>
    </lineage>
</organism>
<evidence type="ECO:0000313" key="5">
    <source>
        <dbReference type="Proteomes" id="UP000198983"/>
    </source>
</evidence>
<dbReference type="AlphaFoldDB" id="A0A1H1M3J1"/>
<evidence type="ECO:0000256" key="1">
    <source>
        <dbReference type="ARBA" id="ARBA00022801"/>
    </source>
</evidence>
<keyword evidence="3" id="KW-0732">Signal</keyword>
<keyword evidence="5" id="KW-1185">Reference proteome</keyword>
<accession>A0A1H1M3J1</accession>
<feature type="compositionally biased region" description="Polar residues" evidence="2">
    <location>
        <begin position="38"/>
        <end position="54"/>
    </location>
</feature>
<dbReference type="InterPro" id="IPR005754">
    <property type="entry name" value="Sortase"/>
</dbReference>
<dbReference type="OrthoDB" id="525039at2"/>
<dbReference type="RefSeq" id="WP_092650432.1">
    <property type="nucleotide sequence ID" value="NZ_LT629732.1"/>
</dbReference>
<dbReference type="EMBL" id="LT629732">
    <property type="protein sequence ID" value="SDR81373.1"/>
    <property type="molecule type" value="Genomic_DNA"/>
</dbReference>
<feature type="signal peptide" evidence="3">
    <location>
        <begin position="1"/>
        <end position="26"/>
    </location>
</feature>
<evidence type="ECO:0000313" key="4">
    <source>
        <dbReference type="EMBL" id="SDR81373.1"/>
    </source>
</evidence>
<name>A0A1H1M3J1_9ACTN</name>
<dbReference type="STRING" id="117157.SAMN04489717_0662"/>
<gene>
    <name evidence="4" type="ORF">SAMN04489717_0662</name>
</gene>
<evidence type="ECO:0000256" key="3">
    <source>
        <dbReference type="SAM" id="SignalP"/>
    </source>
</evidence>
<dbReference type="GO" id="GO:0016787">
    <property type="term" value="F:hydrolase activity"/>
    <property type="evidence" value="ECO:0007669"/>
    <property type="project" value="UniProtKB-KW"/>
</dbReference>
<dbReference type="PROSITE" id="PS51257">
    <property type="entry name" value="PROKAR_LIPOPROTEIN"/>
    <property type="match status" value="1"/>
</dbReference>
<evidence type="ECO:0000256" key="2">
    <source>
        <dbReference type="SAM" id="MobiDB-lite"/>
    </source>
</evidence>
<dbReference type="InterPro" id="IPR023365">
    <property type="entry name" value="Sortase_dom-sf"/>
</dbReference>
<keyword evidence="1" id="KW-0378">Hydrolase</keyword>
<dbReference type="InterPro" id="IPR042001">
    <property type="entry name" value="Sortase_F"/>
</dbReference>
<protein>
    <submittedName>
        <fullName evidence="4">Sortase family protein</fullName>
    </submittedName>
</protein>